<protein>
    <submittedName>
        <fullName evidence="2">Uncharacterized membrane protein YesL</fullName>
    </submittedName>
</protein>
<dbReference type="STRING" id="630515.SAMN04489812_4417"/>
<keyword evidence="1" id="KW-1133">Transmembrane helix</keyword>
<feature type="transmembrane region" description="Helical" evidence="1">
    <location>
        <begin position="101"/>
        <end position="127"/>
    </location>
</feature>
<evidence type="ECO:0000256" key="1">
    <source>
        <dbReference type="SAM" id="Phobius"/>
    </source>
</evidence>
<keyword evidence="1" id="KW-0472">Membrane</keyword>
<gene>
    <name evidence="2" type="ORF">SAMN04489812_4417</name>
</gene>
<feature type="transmembrane region" description="Helical" evidence="1">
    <location>
        <begin position="20"/>
        <end position="42"/>
    </location>
</feature>
<organism evidence="2 3">
    <name type="scientific">Microlunatus soli</name>
    <dbReference type="NCBI Taxonomy" id="630515"/>
    <lineage>
        <taxon>Bacteria</taxon>
        <taxon>Bacillati</taxon>
        <taxon>Actinomycetota</taxon>
        <taxon>Actinomycetes</taxon>
        <taxon>Propionibacteriales</taxon>
        <taxon>Propionibacteriaceae</taxon>
        <taxon>Microlunatus</taxon>
    </lineage>
</organism>
<feature type="transmembrane region" description="Helical" evidence="1">
    <location>
        <begin position="72"/>
        <end position="95"/>
    </location>
</feature>
<accession>A0A1H1Y6E2</accession>
<keyword evidence="1" id="KW-0812">Transmembrane</keyword>
<keyword evidence="3" id="KW-1185">Reference proteome</keyword>
<reference evidence="2 3" key="1">
    <citation type="submission" date="2016-10" db="EMBL/GenBank/DDBJ databases">
        <authorList>
            <person name="de Groot N.N."/>
        </authorList>
    </citation>
    <scope>NUCLEOTIDE SEQUENCE [LARGE SCALE GENOMIC DNA]</scope>
    <source>
        <strain evidence="2 3">DSM 21800</strain>
    </source>
</reference>
<dbReference type="AlphaFoldDB" id="A0A1H1Y6E2"/>
<dbReference type="RefSeq" id="WP_091527532.1">
    <property type="nucleotide sequence ID" value="NZ_LT629772.1"/>
</dbReference>
<feature type="transmembrane region" description="Helical" evidence="1">
    <location>
        <begin position="170"/>
        <end position="187"/>
    </location>
</feature>
<sequence length="198" mass="21478">MNKRGRRFLEWVTPVGNLLVAQLVFVCCALTVVLIVPAAVALQRTVQAILDEHENAVFRTFVAELPGAIRRYLLIGLAIDVAAAMIMISILFWYAADGPAAVVALVVLIVVSGLLIGGYLCGLAVTVAGDQGVRRWLSASYRRLTRQPLHVAGTVVIMLTWLLLLSRVPTLALIGTGLVPALLAHWLRRRDPELVEGP</sequence>
<dbReference type="Proteomes" id="UP000199103">
    <property type="component" value="Chromosome I"/>
</dbReference>
<dbReference type="OrthoDB" id="3819841at2"/>
<evidence type="ECO:0000313" key="3">
    <source>
        <dbReference type="Proteomes" id="UP000199103"/>
    </source>
</evidence>
<evidence type="ECO:0000313" key="2">
    <source>
        <dbReference type="EMBL" id="SDT16955.1"/>
    </source>
</evidence>
<proteinExistence type="predicted"/>
<name>A0A1H1Y6E2_9ACTN</name>
<dbReference type="EMBL" id="LT629772">
    <property type="protein sequence ID" value="SDT16955.1"/>
    <property type="molecule type" value="Genomic_DNA"/>
</dbReference>
<feature type="transmembrane region" description="Helical" evidence="1">
    <location>
        <begin position="148"/>
        <end position="164"/>
    </location>
</feature>